<feature type="region of interest" description="Disordered" evidence="1">
    <location>
        <begin position="143"/>
        <end position="164"/>
    </location>
</feature>
<organism evidence="2 3">
    <name type="scientific">Edaphosphingomonas laterariae</name>
    <dbReference type="NCBI Taxonomy" id="861865"/>
    <lineage>
        <taxon>Bacteria</taxon>
        <taxon>Pseudomonadati</taxon>
        <taxon>Pseudomonadota</taxon>
        <taxon>Alphaproteobacteria</taxon>
        <taxon>Sphingomonadales</taxon>
        <taxon>Rhizorhabdaceae</taxon>
        <taxon>Edaphosphingomonas</taxon>
    </lineage>
</organism>
<dbReference type="RefSeq" id="WP_089218648.1">
    <property type="nucleotide sequence ID" value="NZ_FZOS01000004.1"/>
</dbReference>
<keyword evidence="3" id="KW-1185">Reference proteome</keyword>
<name>A0A239DIL4_9SPHN</name>
<proteinExistence type="predicted"/>
<gene>
    <name evidence="2" type="ORF">SAMN06295912_104120</name>
</gene>
<evidence type="ECO:0000313" key="3">
    <source>
        <dbReference type="Proteomes" id="UP000198281"/>
    </source>
</evidence>
<dbReference type="Proteomes" id="UP000198281">
    <property type="component" value="Unassembled WGS sequence"/>
</dbReference>
<evidence type="ECO:0000313" key="2">
    <source>
        <dbReference type="EMBL" id="SNS32079.1"/>
    </source>
</evidence>
<dbReference type="EMBL" id="FZOS01000004">
    <property type="protein sequence ID" value="SNS32079.1"/>
    <property type="molecule type" value="Genomic_DNA"/>
</dbReference>
<reference evidence="3" key="1">
    <citation type="submission" date="2017-06" db="EMBL/GenBank/DDBJ databases">
        <authorList>
            <person name="Varghese N."/>
            <person name="Submissions S."/>
        </authorList>
    </citation>
    <scope>NUCLEOTIDE SEQUENCE [LARGE SCALE GENOMIC DNA]</scope>
    <source>
        <strain evidence="3">LNB2</strain>
    </source>
</reference>
<evidence type="ECO:0000256" key="1">
    <source>
        <dbReference type="SAM" id="MobiDB-lite"/>
    </source>
</evidence>
<dbReference type="AlphaFoldDB" id="A0A239DIL4"/>
<protein>
    <submittedName>
        <fullName evidence="2">Uncharacterized protein</fullName>
    </submittedName>
</protein>
<accession>A0A239DIL4</accession>
<sequence length="164" mass="18212">MSKFYNENEKIMGNMIAYDPVKGDYKNITFGGDFDNLRNNAHDMNIEIVKIMNSTDPRMERVIPSDIYVVGHGPAIIDEKGKLLAVYGASPLASELTTLINDRIEKFGRDGVVSVPAHDIVNAVRHEDVNRLGRQVEAQVQSRQEFERCTSGASTNMKASAPGR</sequence>